<name>A0A5Q2MKZ1_9ACTN</name>
<dbReference type="PANTHER" id="PTHR45947">
    <property type="entry name" value="SULFOQUINOVOSYL TRANSFERASE SQD2"/>
    <property type="match status" value="1"/>
</dbReference>
<evidence type="ECO:0000256" key="1">
    <source>
        <dbReference type="ARBA" id="ARBA00022679"/>
    </source>
</evidence>
<sequence>MNRRTDQARDRSVRPTDLHDLRLLLVAPTIDSSDVGESWVAYQWAAHLSERFDTTVLTYRKRGRPSAVAQLPHARVVEWMEPRGLGRAERLNSLAKPAYVPFHWHARRWIRDALARGERFDVAHQPLPVAMRYPSPLAGFDIPFILGPVGGSLGSPSGFEDGDTAPWYVGLRRIDPWRLRHDWLLRRTYTDASIVLGIAPYVADALSDVPVRDLRMMPETALDVLPEWRPVRHGPTIHLLFVGRLVRTKGAREAIRAMALLREHDVVLDVVGDGFDRGECERLAAELDLKGRVRFHGARTRAEVEQFYRAADVFVFPSFREPGGNVVFEAMGHHLPVVTCDRGGPGAAVDDTCGIRVPVHSPDQLVRDLAEALTSLILDPALRTSMGTAARSRVERVGLWTGKVDAICDLYASICREPDGPGRPTTLQPQRPTGVRSSSQ</sequence>
<dbReference type="Proteomes" id="UP000392064">
    <property type="component" value="Chromosome"/>
</dbReference>
<evidence type="ECO:0000256" key="2">
    <source>
        <dbReference type="SAM" id="MobiDB-lite"/>
    </source>
</evidence>
<feature type="domain" description="Glycosyl transferase family 1" evidence="3">
    <location>
        <begin position="238"/>
        <end position="392"/>
    </location>
</feature>
<feature type="compositionally biased region" description="Polar residues" evidence="2">
    <location>
        <begin position="425"/>
        <end position="440"/>
    </location>
</feature>
<evidence type="ECO:0000313" key="5">
    <source>
        <dbReference type="Proteomes" id="UP000392064"/>
    </source>
</evidence>
<dbReference type="EMBL" id="CP045737">
    <property type="protein sequence ID" value="QGG42353.1"/>
    <property type="molecule type" value="Genomic_DNA"/>
</dbReference>
<evidence type="ECO:0000259" key="3">
    <source>
        <dbReference type="Pfam" id="PF00534"/>
    </source>
</evidence>
<dbReference type="AlphaFoldDB" id="A0A5Q2MKZ1"/>
<dbReference type="CDD" id="cd03801">
    <property type="entry name" value="GT4_PimA-like"/>
    <property type="match status" value="1"/>
</dbReference>
<feature type="region of interest" description="Disordered" evidence="2">
    <location>
        <begin position="419"/>
        <end position="440"/>
    </location>
</feature>
<dbReference type="Pfam" id="PF00534">
    <property type="entry name" value="Glycos_transf_1"/>
    <property type="match status" value="1"/>
</dbReference>
<dbReference type="InterPro" id="IPR001296">
    <property type="entry name" value="Glyco_trans_1"/>
</dbReference>
<dbReference type="SUPFAM" id="SSF53756">
    <property type="entry name" value="UDP-Glycosyltransferase/glycogen phosphorylase"/>
    <property type="match status" value="1"/>
</dbReference>
<dbReference type="RefSeq" id="WP_153653934.1">
    <property type="nucleotide sequence ID" value="NZ_CP045737.1"/>
</dbReference>
<accession>A0A5Q2MKZ1</accession>
<gene>
    <name evidence="4" type="ORF">GEV26_13755</name>
</gene>
<dbReference type="GO" id="GO:0016758">
    <property type="term" value="F:hexosyltransferase activity"/>
    <property type="evidence" value="ECO:0007669"/>
    <property type="project" value="TreeGrafter"/>
</dbReference>
<proteinExistence type="predicted"/>
<reference evidence="4 5" key="1">
    <citation type="submission" date="2019-11" db="EMBL/GenBank/DDBJ databases">
        <authorList>
            <person name="Li J."/>
        </authorList>
    </citation>
    <scope>NUCLEOTIDE SEQUENCE [LARGE SCALE GENOMIC DNA]</scope>
    <source>
        <strain evidence="4 5">MF47</strain>
    </source>
</reference>
<dbReference type="Gene3D" id="3.40.50.2000">
    <property type="entry name" value="Glycogen Phosphorylase B"/>
    <property type="match status" value="1"/>
</dbReference>
<keyword evidence="1 4" id="KW-0808">Transferase</keyword>
<keyword evidence="5" id="KW-1185">Reference proteome</keyword>
<protein>
    <submittedName>
        <fullName evidence="4">Glycosyltransferase</fullName>
    </submittedName>
</protein>
<dbReference type="InterPro" id="IPR050194">
    <property type="entry name" value="Glycosyltransferase_grp1"/>
</dbReference>
<organism evidence="4 5">
    <name type="scientific">Aeromicrobium yanjiei</name>
    <dbReference type="NCBI Taxonomy" id="2662028"/>
    <lineage>
        <taxon>Bacteria</taxon>
        <taxon>Bacillati</taxon>
        <taxon>Actinomycetota</taxon>
        <taxon>Actinomycetes</taxon>
        <taxon>Propionibacteriales</taxon>
        <taxon>Nocardioidaceae</taxon>
        <taxon>Aeromicrobium</taxon>
    </lineage>
</organism>
<evidence type="ECO:0000313" key="4">
    <source>
        <dbReference type="EMBL" id="QGG42353.1"/>
    </source>
</evidence>
<dbReference type="PANTHER" id="PTHR45947:SF3">
    <property type="entry name" value="SULFOQUINOVOSYL TRANSFERASE SQD2"/>
    <property type="match status" value="1"/>
</dbReference>
<dbReference type="KEGG" id="aef:GEV26_13755"/>